<reference evidence="2" key="1">
    <citation type="submission" date="2021-01" db="EMBL/GenBank/DDBJ databases">
        <title>Whole genome shotgun sequence of Actinoplanes nipponensis NBRC 14063.</title>
        <authorList>
            <person name="Komaki H."/>
            <person name="Tamura T."/>
        </authorList>
    </citation>
    <scope>NUCLEOTIDE SEQUENCE</scope>
    <source>
        <strain evidence="2">NBRC 14063</strain>
    </source>
</reference>
<evidence type="ECO:0000259" key="1">
    <source>
        <dbReference type="Pfam" id="PF12680"/>
    </source>
</evidence>
<dbReference type="InterPro" id="IPR032710">
    <property type="entry name" value="NTF2-like_dom_sf"/>
</dbReference>
<protein>
    <recommendedName>
        <fullName evidence="1">SnoaL-like domain-containing protein</fullName>
    </recommendedName>
</protein>
<gene>
    <name evidence="2" type="ORF">Ani05nite_41660</name>
</gene>
<evidence type="ECO:0000313" key="3">
    <source>
        <dbReference type="Proteomes" id="UP000647172"/>
    </source>
</evidence>
<dbReference type="Proteomes" id="UP000647172">
    <property type="component" value="Unassembled WGS sequence"/>
</dbReference>
<proteinExistence type="predicted"/>
<dbReference type="Gene3D" id="3.10.450.50">
    <property type="match status" value="1"/>
</dbReference>
<dbReference type="InterPro" id="IPR011944">
    <property type="entry name" value="Steroid_delta5-4_isomerase"/>
</dbReference>
<sequence>MDFPTAVNGHLAAIGRRDLDGYLATVHPDATLIMPNGTLLNGRDQIAAMHRDWFGDPDWSWELDLRHSATAGDTGVAIFAADYHDLDGEGRPYGLSYLLTLVFVRDGDRWLLLHDQNTPG</sequence>
<accession>A0A919MN59</accession>
<dbReference type="NCBIfam" id="TIGR02246">
    <property type="entry name" value="SgcJ/EcaC family oxidoreductase"/>
    <property type="match status" value="1"/>
</dbReference>
<feature type="domain" description="SnoaL-like" evidence="1">
    <location>
        <begin position="9"/>
        <end position="107"/>
    </location>
</feature>
<dbReference type="EMBL" id="BOMQ01000051">
    <property type="protein sequence ID" value="GIE50632.1"/>
    <property type="molecule type" value="Genomic_DNA"/>
</dbReference>
<comment type="caution">
    <text evidence="2">The sequence shown here is derived from an EMBL/GenBank/DDBJ whole genome shotgun (WGS) entry which is preliminary data.</text>
</comment>
<dbReference type="AlphaFoldDB" id="A0A919MN59"/>
<keyword evidence="3" id="KW-1185">Reference proteome</keyword>
<evidence type="ECO:0000313" key="2">
    <source>
        <dbReference type="EMBL" id="GIE50632.1"/>
    </source>
</evidence>
<dbReference type="Pfam" id="PF12680">
    <property type="entry name" value="SnoaL_2"/>
    <property type="match status" value="1"/>
</dbReference>
<organism evidence="2 3">
    <name type="scientific">Actinoplanes nipponensis</name>
    <dbReference type="NCBI Taxonomy" id="135950"/>
    <lineage>
        <taxon>Bacteria</taxon>
        <taxon>Bacillati</taxon>
        <taxon>Actinomycetota</taxon>
        <taxon>Actinomycetes</taxon>
        <taxon>Micromonosporales</taxon>
        <taxon>Micromonosporaceae</taxon>
        <taxon>Actinoplanes</taxon>
    </lineage>
</organism>
<dbReference type="RefSeq" id="WP_203770522.1">
    <property type="nucleotide sequence ID" value="NZ_BAAAYJ010000024.1"/>
</dbReference>
<dbReference type="InterPro" id="IPR037401">
    <property type="entry name" value="SnoaL-like"/>
</dbReference>
<dbReference type="SUPFAM" id="SSF54427">
    <property type="entry name" value="NTF2-like"/>
    <property type="match status" value="1"/>
</dbReference>
<name>A0A919MN59_9ACTN</name>